<dbReference type="InterPro" id="IPR006045">
    <property type="entry name" value="Cupin_1"/>
</dbReference>
<keyword evidence="3" id="KW-0708">Seed storage protein</keyword>
<dbReference type="PRINTS" id="PR00439">
    <property type="entry name" value="11SGLOBULIN"/>
</dbReference>
<dbReference type="GO" id="GO:0045735">
    <property type="term" value="F:nutrient reservoir activity"/>
    <property type="evidence" value="ECO:0007669"/>
    <property type="project" value="UniProtKB-KW"/>
</dbReference>
<dbReference type="EMBL" id="GHES01022324">
    <property type="protein sequence ID" value="MPA52883.1"/>
    <property type="molecule type" value="Transcribed_RNA"/>
</dbReference>
<protein>
    <submittedName>
        <fullName evidence="6">Putative glutelin type-A 3</fullName>
    </submittedName>
</protein>
<evidence type="ECO:0000256" key="4">
    <source>
        <dbReference type="ARBA" id="ARBA00023157"/>
    </source>
</evidence>
<gene>
    <name evidence="6" type="ORF">Din_022324</name>
</gene>
<dbReference type="CDD" id="cd02243">
    <property type="entry name" value="cupin_11S_legumin_C"/>
    <property type="match status" value="1"/>
</dbReference>
<evidence type="ECO:0000259" key="5">
    <source>
        <dbReference type="SMART" id="SM00835"/>
    </source>
</evidence>
<dbReference type="InterPro" id="IPR011051">
    <property type="entry name" value="RmlC_Cupin_sf"/>
</dbReference>
<accession>A0A5B7ACU3</accession>
<dbReference type="CDD" id="cd02242">
    <property type="entry name" value="cupin_11S_legumin_N"/>
    <property type="match status" value="1"/>
</dbReference>
<name>A0A5B7ACU3_DAVIN</name>
<dbReference type="InterPro" id="IPR014710">
    <property type="entry name" value="RmlC-like_jellyroll"/>
</dbReference>
<feature type="domain" description="Cupin type-1" evidence="5">
    <location>
        <begin position="194"/>
        <end position="343"/>
    </location>
</feature>
<dbReference type="InterPro" id="IPR050253">
    <property type="entry name" value="Seed_Storage-Functional"/>
</dbReference>
<dbReference type="Pfam" id="PF00190">
    <property type="entry name" value="Cupin_1"/>
    <property type="match status" value="2"/>
</dbReference>
<organism evidence="6">
    <name type="scientific">Davidia involucrata</name>
    <name type="common">Dove tree</name>
    <dbReference type="NCBI Taxonomy" id="16924"/>
    <lineage>
        <taxon>Eukaryota</taxon>
        <taxon>Viridiplantae</taxon>
        <taxon>Streptophyta</taxon>
        <taxon>Embryophyta</taxon>
        <taxon>Tracheophyta</taxon>
        <taxon>Spermatophyta</taxon>
        <taxon>Magnoliopsida</taxon>
        <taxon>eudicotyledons</taxon>
        <taxon>Gunneridae</taxon>
        <taxon>Pentapetalae</taxon>
        <taxon>asterids</taxon>
        <taxon>Cornales</taxon>
        <taxon>Nyssaceae</taxon>
        <taxon>Davidia</taxon>
    </lineage>
</organism>
<sequence>MASKLSVPQVANEKIFDGDGGSYYSWSSSKTPLLSVAKVGAGRLMLQPWGFALPHYADSSKISYVLQGSCMVGMVFPTSSEEKTLMIKKGDVIPIPIGVVSWWFNGGDSDVVIVFLGETSKAHTPGSFTYFFLTGTLGMLKGFSTEFISRACNMKEDEANKLVKSQTGALIVKLAETLDMPRQCNGTSTDGMIFNLDNALPDIDVKNGGSLTIVTEAKLAWLGKIGLSANLVKLDANAMCSPMYTTGSEAQLTYIVRGSGRVQVVGINGERVLETKVQAGHMFVVPKFFAVATIADAEGMEFFSVITSSQPVFGQLAGNTSVWKALSPAVLQASLNVPQEFAELFSLKIKESTILIPPKK</sequence>
<feature type="domain" description="Cupin type-1" evidence="5">
    <location>
        <begin position="5"/>
        <end position="160"/>
    </location>
</feature>
<evidence type="ECO:0000313" key="6">
    <source>
        <dbReference type="EMBL" id="MPA52883.1"/>
    </source>
</evidence>
<dbReference type="PANTHER" id="PTHR31189:SF45">
    <property type="entry name" value="OS09G0552500 PROTEIN"/>
    <property type="match status" value="1"/>
</dbReference>
<evidence type="ECO:0000256" key="2">
    <source>
        <dbReference type="ARBA" id="ARBA00022761"/>
    </source>
</evidence>
<proteinExistence type="inferred from homology"/>
<dbReference type="SMART" id="SM00835">
    <property type="entry name" value="Cupin_1"/>
    <property type="match status" value="2"/>
</dbReference>
<dbReference type="InterPro" id="IPR006044">
    <property type="entry name" value="11S_seedstore_pln"/>
</dbReference>
<dbReference type="AlphaFoldDB" id="A0A5B7ACU3"/>
<keyword evidence="4" id="KW-1015">Disulfide bond</keyword>
<reference evidence="6" key="1">
    <citation type="submission" date="2019-08" db="EMBL/GenBank/DDBJ databases">
        <title>Reference gene set and small RNA set construction with multiple tissues from Davidia involucrata Baill.</title>
        <authorList>
            <person name="Yang H."/>
            <person name="Zhou C."/>
            <person name="Li G."/>
            <person name="Wang J."/>
            <person name="Gao P."/>
            <person name="Wang M."/>
            <person name="Wang R."/>
            <person name="Zhao Y."/>
        </authorList>
    </citation>
    <scope>NUCLEOTIDE SEQUENCE</scope>
    <source>
        <tissue evidence="6">Mixed with DoveR01_LX</tissue>
    </source>
</reference>
<keyword evidence="2" id="KW-0758">Storage protein</keyword>
<dbReference type="SUPFAM" id="SSF51182">
    <property type="entry name" value="RmlC-like cupins"/>
    <property type="match status" value="1"/>
</dbReference>
<comment type="similarity">
    <text evidence="1">Belongs to the 11S seed storage protein (globulins) family.</text>
</comment>
<evidence type="ECO:0000256" key="3">
    <source>
        <dbReference type="ARBA" id="ARBA00023129"/>
    </source>
</evidence>
<dbReference type="PANTHER" id="PTHR31189">
    <property type="entry name" value="OS03G0336100 PROTEIN-RELATED"/>
    <property type="match status" value="1"/>
</dbReference>
<dbReference type="Gene3D" id="2.60.120.10">
    <property type="entry name" value="Jelly Rolls"/>
    <property type="match status" value="2"/>
</dbReference>
<evidence type="ECO:0000256" key="1">
    <source>
        <dbReference type="ARBA" id="ARBA00007178"/>
    </source>
</evidence>